<dbReference type="PIRSF" id="PIRSF000538">
    <property type="entry name" value="GlpK"/>
    <property type="match status" value="1"/>
</dbReference>
<dbReference type="Pfam" id="PF02782">
    <property type="entry name" value="FGGY_C"/>
    <property type="match status" value="1"/>
</dbReference>
<comment type="similarity">
    <text evidence="1">Belongs to the FGGY kinase family.</text>
</comment>
<accession>A0A844G4T9</accession>
<keyword evidence="7" id="KW-1185">Reference proteome</keyword>
<dbReference type="InterPro" id="IPR000577">
    <property type="entry name" value="Carb_kinase_FGGY"/>
</dbReference>
<keyword evidence="2" id="KW-0808">Transferase</keyword>
<dbReference type="InterPro" id="IPR018484">
    <property type="entry name" value="FGGY_N"/>
</dbReference>
<dbReference type="GO" id="GO:0004856">
    <property type="term" value="F:D-xylulokinase activity"/>
    <property type="evidence" value="ECO:0007669"/>
    <property type="project" value="InterPro"/>
</dbReference>
<dbReference type="GO" id="GO:0042732">
    <property type="term" value="P:D-xylose metabolic process"/>
    <property type="evidence" value="ECO:0007669"/>
    <property type="project" value="InterPro"/>
</dbReference>
<evidence type="ECO:0000259" key="5">
    <source>
        <dbReference type="Pfam" id="PF02782"/>
    </source>
</evidence>
<evidence type="ECO:0000256" key="2">
    <source>
        <dbReference type="ARBA" id="ARBA00022679"/>
    </source>
</evidence>
<dbReference type="Pfam" id="PF00370">
    <property type="entry name" value="FGGY_N"/>
    <property type="match status" value="1"/>
</dbReference>
<dbReference type="GO" id="GO:0005829">
    <property type="term" value="C:cytosol"/>
    <property type="evidence" value="ECO:0007669"/>
    <property type="project" value="TreeGrafter"/>
</dbReference>
<evidence type="ECO:0000313" key="6">
    <source>
        <dbReference type="EMBL" id="MST97915.1"/>
    </source>
</evidence>
<comment type="caution">
    <text evidence="6">The sequence shown here is derived from an EMBL/GenBank/DDBJ whole genome shotgun (WGS) entry which is preliminary data.</text>
</comment>
<dbReference type="CDD" id="cd07776">
    <property type="entry name" value="ASKHA_NBD_FGGY_SpXK-like"/>
    <property type="match status" value="1"/>
</dbReference>
<dbReference type="Gene3D" id="3.30.420.40">
    <property type="match status" value="2"/>
</dbReference>
<feature type="domain" description="Carbohydrate kinase FGGY C-terminal" evidence="5">
    <location>
        <begin position="316"/>
        <end position="492"/>
    </location>
</feature>
<protein>
    <submittedName>
        <fullName evidence="6">Carbohydrate kinase</fullName>
    </submittedName>
</protein>
<dbReference type="InterPro" id="IPR043129">
    <property type="entry name" value="ATPase_NBD"/>
</dbReference>
<evidence type="ECO:0000256" key="1">
    <source>
        <dbReference type="ARBA" id="ARBA00009156"/>
    </source>
</evidence>
<dbReference type="PANTHER" id="PTHR10196:SF57">
    <property type="entry name" value="XYLULOSE KINASE"/>
    <property type="match status" value="1"/>
</dbReference>
<dbReference type="AlphaFoldDB" id="A0A844G4T9"/>
<dbReference type="PANTHER" id="PTHR10196">
    <property type="entry name" value="SUGAR KINASE"/>
    <property type="match status" value="1"/>
</dbReference>
<sequence>MRPSLPPTSRASGRCARSTTLIRGGRHMALYLGIDLSTQGVKAELIDPENPAAGSGGFAVGFGADLPQYGAPEGFVPDPDPLVRAADPAMWLDAFDLLFARMRDAGAPLGEVAGISGSAQQHATVCLRECFPRVLGNLDPGKTLAEQLVPCLSRRFSPIWMDRSTARECRELEARFGDRLRRETGSPAVERFAGPQIRKFAKEAPEAYRDTAAIHLASSFFCSVLCGAPSPVDYGDGAGMNLLNLRTLVWDGEIAAFTALGLPGRLPRAVPSATIAGGLSGYFEKYGFRAGTPVAVWSGDNPGSLIGVGAGEPGIAVVSLGTSDTFFAAMRSFHTDPDGYGHVFGDPAGGFMSLICFSNGSLAREAVRKECGLSYEAFDRVTPVPESEHLLLPYFVPESTPLVLEPGAEYGFDWASAPAEERVRALLESQILSMRLHSAWQNEAFRRIRVTGGASKSAALRRIIADVFQSEVETIAVSNSAGLGAALRAANAIGGIPFDMLYGRFCAPVSVTRPDPARKARYDRMLEAYRQLEAGRSGTAAARLR</sequence>
<evidence type="ECO:0000313" key="7">
    <source>
        <dbReference type="Proteomes" id="UP000435649"/>
    </source>
</evidence>
<dbReference type="EMBL" id="VUNS01000013">
    <property type="protein sequence ID" value="MST97915.1"/>
    <property type="molecule type" value="Genomic_DNA"/>
</dbReference>
<dbReference type="GO" id="GO:0005997">
    <property type="term" value="P:xylulose metabolic process"/>
    <property type="evidence" value="ECO:0007669"/>
    <property type="project" value="TreeGrafter"/>
</dbReference>
<name>A0A844G4T9_9BACT</name>
<feature type="domain" description="Carbohydrate kinase FGGY N-terminal" evidence="4">
    <location>
        <begin position="159"/>
        <end position="307"/>
    </location>
</feature>
<dbReference type="Proteomes" id="UP000435649">
    <property type="component" value="Unassembled WGS sequence"/>
</dbReference>
<organism evidence="6 7">
    <name type="scientific">Victivallis lenta</name>
    <dbReference type="NCBI Taxonomy" id="2606640"/>
    <lineage>
        <taxon>Bacteria</taxon>
        <taxon>Pseudomonadati</taxon>
        <taxon>Lentisphaerota</taxon>
        <taxon>Lentisphaeria</taxon>
        <taxon>Victivallales</taxon>
        <taxon>Victivallaceae</taxon>
        <taxon>Victivallis</taxon>
    </lineage>
</organism>
<dbReference type="InterPro" id="IPR018485">
    <property type="entry name" value="FGGY_C"/>
</dbReference>
<dbReference type="InterPro" id="IPR042024">
    <property type="entry name" value="D-XK_euk"/>
</dbReference>
<reference evidence="6 7" key="1">
    <citation type="submission" date="2019-08" db="EMBL/GenBank/DDBJ databases">
        <title>In-depth cultivation of the pig gut microbiome towards novel bacterial diversity and tailored functional studies.</title>
        <authorList>
            <person name="Wylensek D."/>
            <person name="Hitch T.C.A."/>
            <person name="Clavel T."/>
        </authorList>
    </citation>
    <scope>NUCLEOTIDE SEQUENCE [LARGE SCALE GENOMIC DNA]</scope>
    <source>
        <strain evidence="6 7">BBE-744-WT-12</strain>
    </source>
</reference>
<evidence type="ECO:0000256" key="3">
    <source>
        <dbReference type="ARBA" id="ARBA00022777"/>
    </source>
</evidence>
<proteinExistence type="inferred from homology"/>
<evidence type="ECO:0000259" key="4">
    <source>
        <dbReference type="Pfam" id="PF00370"/>
    </source>
</evidence>
<gene>
    <name evidence="6" type="ORF">FYJ85_12790</name>
</gene>
<dbReference type="SUPFAM" id="SSF53067">
    <property type="entry name" value="Actin-like ATPase domain"/>
    <property type="match status" value="2"/>
</dbReference>
<keyword evidence="3 6" id="KW-0418">Kinase</keyword>